<comment type="caution">
    <text evidence="1">The sequence shown here is derived from an EMBL/GenBank/DDBJ whole genome shotgun (WGS) entry which is preliminary data.</text>
</comment>
<dbReference type="AlphaFoldDB" id="A0AAD6WST3"/>
<evidence type="ECO:0000313" key="1">
    <source>
        <dbReference type="EMBL" id="KAJ7025823.1"/>
    </source>
</evidence>
<protein>
    <submittedName>
        <fullName evidence="1">Uncharacterized protein</fullName>
    </submittedName>
</protein>
<keyword evidence="2" id="KW-1185">Reference proteome</keyword>
<sequence>MLSAPIAFCFGLHPNLRIAYVEHIKVDSSRWFGSDEGVFMADGWTRFTTHSLISSTPVYLKFHARIRDLSGWLSQANHIFKCLYITSGFSDYAVLDEIRMDMFTQAIVEATPAGYLFLCPPNHFRTGPASFALPDCPAYWSLDFSGLERLTMEEAMHLGFPSLEFKSKVIGTFWEDEIYAGLRQFHAGKGFDPDSQDLARHLGHHLYQLSSDEPLAEAAATTQTSDTDFSATLVTSLHDSEGHIQDEMPPVSRTSKLLMNLQLGLMLFILVCQACEAIF</sequence>
<accession>A0AAD6WST3</accession>
<organism evidence="1 2">
    <name type="scientific">Mycena alexandri</name>
    <dbReference type="NCBI Taxonomy" id="1745969"/>
    <lineage>
        <taxon>Eukaryota</taxon>
        <taxon>Fungi</taxon>
        <taxon>Dikarya</taxon>
        <taxon>Basidiomycota</taxon>
        <taxon>Agaricomycotina</taxon>
        <taxon>Agaricomycetes</taxon>
        <taxon>Agaricomycetidae</taxon>
        <taxon>Agaricales</taxon>
        <taxon>Marasmiineae</taxon>
        <taxon>Mycenaceae</taxon>
        <taxon>Mycena</taxon>
    </lineage>
</organism>
<proteinExistence type="predicted"/>
<reference evidence="1" key="1">
    <citation type="submission" date="2023-03" db="EMBL/GenBank/DDBJ databases">
        <title>Massive genome expansion in bonnet fungi (Mycena s.s.) driven by repeated elements and novel gene families across ecological guilds.</title>
        <authorList>
            <consortium name="Lawrence Berkeley National Laboratory"/>
            <person name="Harder C.B."/>
            <person name="Miyauchi S."/>
            <person name="Viragh M."/>
            <person name="Kuo A."/>
            <person name="Thoen E."/>
            <person name="Andreopoulos B."/>
            <person name="Lu D."/>
            <person name="Skrede I."/>
            <person name="Drula E."/>
            <person name="Henrissat B."/>
            <person name="Morin E."/>
            <person name="Kohler A."/>
            <person name="Barry K."/>
            <person name="LaButti K."/>
            <person name="Morin E."/>
            <person name="Salamov A."/>
            <person name="Lipzen A."/>
            <person name="Mereny Z."/>
            <person name="Hegedus B."/>
            <person name="Baldrian P."/>
            <person name="Stursova M."/>
            <person name="Weitz H."/>
            <person name="Taylor A."/>
            <person name="Grigoriev I.V."/>
            <person name="Nagy L.G."/>
            <person name="Martin F."/>
            <person name="Kauserud H."/>
        </authorList>
    </citation>
    <scope>NUCLEOTIDE SEQUENCE</scope>
    <source>
        <strain evidence="1">CBHHK200</strain>
    </source>
</reference>
<gene>
    <name evidence="1" type="ORF">C8F04DRAFT_127015</name>
</gene>
<dbReference type="Proteomes" id="UP001218188">
    <property type="component" value="Unassembled WGS sequence"/>
</dbReference>
<evidence type="ECO:0000313" key="2">
    <source>
        <dbReference type="Proteomes" id="UP001218188"/>
    </source>
</evidence>
<name>A0AAD6WST3_9AGAR</name>
<dbReference type="EMBL" id="JARJCM010000148">
    <property type="protein sequence ID" value="KAJ7025823.1"/>
    <property type="molecule type" value="Genomic_DNA"/>
</dbReference>